<dbReference type="InterPro" id="IPR000866">
    <property type="entry name" value="AhpC/TSA"/>
</dbReference>
<dbReference type="InterPro" id="IPR036249">
    <property type="entry name" value="Thioredoxin-like_sf"/>
</dbReference>
<dbReference type="GO" id="GO:0016209">
    <property type="term" value="F:antioxidant activity"/>
    <property type="evidence" value="ECO:0007669"/>
    <property type="project" value="InterPro"/>
</dbReference>
<dbReference type="GeneID" id="93642857"/>
<keyword evidence="2" id="KW-1015">Disulfide bond</keyword>
<evidence type="ECO:0000256" key="1">
    <source>
        <dbReference type="ARBA" id="ARBA00023002"/>
    </source>
</evidence>
<dbReference type="InterPro" id="IPR013766">
    <property type="entry name" value="Thioredoxin_domain"/>
</dbReference>
<dbReference type="Pfam" id="PF00578">
    <property type="entry name" value="AhpC-TSA"/>
    <property type="match status" value="1"/>
</dbReference>
<dbReference type="KEGG" id="bmeg:BG04_4876"/>
<reference evidence="4 5" key="1">
    <citation type="journal article" date="2015" name="Genome Announc.">
        <title>Complete genome sequences for 35 biothreat assay-relevant bacillus species.</title>
        <authorList>
            <person name="Johnson S.L."/>
            <person name="Daligault H.E."/>
            <person name="Davenport K.W."/>
            <person name="Jaissle J."/>
            <person name="Frey K.G."/>
            <person name="Ladner J.T."/>
            <person name="Broomall S.M."/>
            <person name="Bishop-Lilly K.A."/>
            <person name="Bruce D.C."/>
            <person name="Gibbons H.S."/>
            <person name="Coyne S.R."/>
            <person name="Lo C.C."/>
            <person name="Meincke L."/>
            <person name="Munk A.C."/>
            <person name="Koroleva G.I."/>
            <person name="Rosenzweig C.N."/>
            <person name="Palacios G.F."/>
            <person name="Redden C.L."/>
            <person name="Minogue T.D."/>
            <person name="Chain P.S."/>
        </authorList>
    </citation>
    <scope>NUCLEOTIDE SEQUENCE [LARGE SCALE GENOMIC DNA]</scope>
    <source>
        <strain evidence="5">ATCC 14581 / DSM 32 / JCM 2506 / NBRC 15308 / NCIMB 9376 / NCTC 10342 / NRRL B-14308 / VKM B-512</strain>
    </source>
</reference>
<dbReference type="PANTHER" id="PTHR42852">
    <property type="entry name" value="THIOL:DISULFIDE INTERCHANGE PROTEIN DSBE"/>
    <property type="match status" value="1"/>
</dbReference>
<name>A0A0B6A8X6_PRIM2</name>
<feature type="active site" description="Cysteine sulfenic acid (-SOH) intermediate; for peroxidase activity" evidence="3">
    <location>
        <position position="49"/>
    </location>
</feature>
<dbReference type="GO" id="GO:0016491">
    <property type="term" value="F:oxidoreductase activity"/>
    <property type="evidence" value="ECO:0007669"/>
    <property type="project" value="UniProtKB-KW"/>
</dbReference>
<dbReference type="PANTHER" id="PTHR42852:SF13">
    <property type="entry name" value="PROTEIN DIPZ"/>
    <property type="match status" value="1"/>
</dbReference>
<evidence type="ECO:0000313" key="4">
    <source>
        <dbReference type="EMBL" id="AJI21385.1"/>
    </source>
</evidence>
<organism evidence="4 5">
    <name type="scientific">Priestia megaterium (strain ATCC 14581 / DSM 32 / CCUG 1817 / JCM 2506 / NBRC 15308 / NCIMB 9376 / NCTC 10342 / NRRL B-14308 / VKM B-512 / Ford 19)</name>
    <name type="common">Bacillus megaterium</name>
    <dbReference type="NCBI Taxonomy" id="1348623"/>
    <lineage>
        <taxon>Bacteria</taxon>
        <taxon>Bacillati</taxon>
        <taxon>Bacillota</taxon>
        <taxon>Bacilli</taxon>
        <taxon>Bacillales</taxon>
        <taxon>Bacillaceae</taxon>
        <taxon>Priestia</taxon>
    </lineage>
</organism>
<dbReference type="Proteomes" id="UP000031829">
    <property type="component" value="Chromosome"/>
</dbReference>
<evidence type="ECO:0000313" key="5">
    <source>
        <dbReference type="Proteomes" id="UP000031829"/>
    </source>
</evidence>
<dbReference type="HOGENOM" id="CLU_132019_0_0_9"/>
<dbReference type="SUPFAM" id="SSF52833">
    <property type="entry name" value="Thioredoxin-like"/>
    <property type="match status" value="1"/>
</dbReference>
<dbReference type="InterPro" id="IPR050553">
    <property type="entry name" value="Thioredoxin_ResA/DsbE_sf"/>
</dbReference>
<keyword evidence="1" id="KW-0560">Oxidoreductase</keyword>
<dbReference type="PROSITE" id="PS51352">
    <property type="entry name" value="THIOREDOXIN_2"/>
    <property type="match status" value="1"/>
</dbReference>
<evidence type="ECO:0000256" key="2">
    <source>
        <dbReference type="ARBA" id="ARBA00023157"/>
    </source>
</evidence>
<dbReference type="Gene3D" id="3.40.30.10">
    <property type="entry name" value="Glutaredoxin"/>
    <property type="match status" value="1"/>
</dbReference>
<gene>
    <name evidence="4" type="ORF">BG04_4876</name>
</gene>
<evidence type="ECO:0000256" key="3">
    <source>
        <dbReference type="PIRSR" id="PIRSR000239-1"/>
    </source>
</evidence>
<accession>A0A0B6A8X6</accession>
<protein>
    <submittedName>
        <fullName evidence="4">Redoxin family protein</fullName>
    </submittedName>
</protein>
<dbReference type="InterPro" id="IPR024706">
    <property type="entry name" value="Peroxiredoxin_AhpC-typ"/>
</dbReference>
<dbReference type="PIRSF" id="PIRSF000239">
    <property type="entry name" value="AHPC"/>
    <property type="match status" value="1"/>
</dbReference>
<dbReference type="RefSeq" id="WP_034651835.1">
    <property type="nucleotide sequence ID" value="NZ_BCVB01000016.1"/>
</dbReference>
<dbReference type="AlphaFoldDB" id="A0A0B6A8X6"/>
<dbReference type="EMBL" id="CP009920">
    <property type="protein sequence ID" value="AJI21385.1"/>
    <property type="molecule type" value="Genomic_DNA"/>
</dbReference>
<sequence>MTQLKLNENIPNFILPSTTGETFSYETHQKEHQSWHLIIFFRGAWCPVCVQDLKDLEENKNYFESKNVHLITISTDELDNLKKMADEYNLSYPVLSDKNLEALKAFDVFFHGEDAPYEDHGAHGEPAYFLVDEKGRLLYQQKQTSPFGRPTSTELRKIVQYISKNLK</sequence>
<proteinExistence type="predicted"/>